<sequence length="213" mass="24102">MGDLVTLYYRRNRGWPTPEDSYGLTPMYGADGWCRGCGVSLREQTGSIVLRSKGLTGAQGAWIPYWRTNVLCMQRSLGEDLAGRFGLRLRPVVWPRQAPGEAVQVLMPVVGERWFDPDELRRRTHLRHGRDGVACPTCGTWRWLPLRLVEQPPVHVGPELAAAPIAASPEWFGDGWSSFHKLLMVRELAELIQRASPRDFTVEEVPQVYESHP</sequence>
<keyword evidence="2" id="KW-1185">Reference proteome</keyword>
<dbReference type="Proteomes" id="UP000542813">
    <property type="component" value="Unassembled WGS sequence"/>
</dbReference>
<comment type="caution">
    <text evidence="1">The sequence shown here is derived from an EMBL/GenBank/DDBJ whole genome shotgun (WGS) entry which is preliminary data.</text>
</comment>
<dbReference type="AlphaFoldDB" id="A0A7W9GSU0"/>
<evidence type="ECO:0000313" key="1">
    <source>
        <dbReference type="EMBL" id="MBB5789407.1"/>
    </source>
</evidence>
<gene>
    <name evidence="1" type="ORF">HD601_003982</name>
</gene>
<protein>
    <submittedName>
        <fullName evidence="1">Uncharacterized protein</fullName>
    </submittedName>
</protein>
<organism evidence="1 2">
    <name type="scientific">Jiangella mangrovi</name>
    <dbReference type="NCBI Taxonomy" id="1524084"/>
    <lineage>
        <taxon>Bacteria</taxon>
        <taxon>Bacillati</taxon>
        <taxon>Actinomycetota</taxon>
        <taxon>Actinomycetes</taxon>
        <taxon>Jiangellales</taxon>
        <taxon>Jiangellaceae</taxon>
        <taxon>Jiangella</taxon>
    </lineage>
</organism>
<accession>A0A7W9GSU0</accession>
<evidence type="ECO:0000313" key="2">
    <source>
        <dbReference type="Proteomes" id="UP000542813"/>
    </source>
</evidence>
<dbReference type="EMBL" id="JACHMM010000001">
    <property type="protein sequence ID" value="MBB5789407.1"/>
    <property type="molecule type" value="Genomic_DNA"/>
</dbReference>
<name>A0A7W9GSU0_9ACTN</name>
<proteinExistence type="predicted"/>
<dbReference type="RefSeq" id="WP_184824761.1">
    <property type="nucleotide sequence ID" value="NZ_JACHMM010000001.1"/>
</dbReference>
<reference evidence="1 2" key="1">
    <citation type="submission" date="2020-08" db="EMBL/GenBank/DDBJ databases">
        <title>Sequencing the genomes of 1000 actinobacteria strains.</title>
        <authorList>
            <person name="Klenk H.-P."/>
        </authorList>
    </citation>
    <scope>NUCLEOTIDE SEQUENCE [LARGE SCALE GENOMIC DNA]</scope>
    <source>
        <strain evidence="1 2">DSM 102122</strain>
    </source>
</reference>